<dbReference type="Gene3D" id="2.60.120.260">
    <property type="entry name" value="Galactose-binding domain-like"/>
    <property type="match status" value="1"/>
</dbReference>
<dbReference type="Gene3D" id="1.25.40.20">
    <property type="entry name" value="Ankyrin repeat-containing domain"/>
    <property type="match status" value="2"/>
</dbReference>
<dbReference type="OrthoDB" id="5314041at2759"/>
<feature type="repeat" description="ANK" evidence="3">
    <location>
        <begin position="59"/>
        <end position="91"/>
    </location>
</feature>
<dbReference type="PRINTS" id="PR01415">
    <property type="entry name" value="ANKYRIN"/>
</dbReference>
<gene>
    <name evidence="6 7" type="primary">LOC106056548</name>
</gene>
<dbReference type="InterPro" id="IPR036770">
    <property type="entry name" value="Ankyrin_rpt-contain_sf"/>
</dbReference>
<dbReference type="PROSITE" id="PS50297">
    <property type="entry name" value="ANK_REP_REGION"/>
    <property type="match status" value="4"/>
</dbReference>
<dbReference type="PROSITE" id="PS50088">
    <property type="entry name" value="ANK_REPEAT"/>
    <property type="match status" value="5"/>
</dbReference>
<feature type="repeat" description="ANK" evidence="3">
    <location>
        <begin position="192"/>
        <end position="224"/>
    </location>
</feature>
<dbReference type="InterPro" id="IPR033635">
    <property type="entry name" value="ANKS1/Caskin"/>
</dbReference>
<feature type="domain" description="F5/8 type C" evidence="4">
    <location>
        <begin position="314"/>
        <end position="463"/>
    </location>
</feature>
<keyword evidence="1" id="KW-0677">Repeat</keyword>
<reference evidence="6 7" key="1">
    <citation type="submission" date="2025-04" db="UniProtKB">
        <authorList>
            <consortium name="RefSeq"/>
        </authorList>
    </citation>
    <scope>IDENTIFICATION</scope>
</reference>
<evidence type="ECO:0000256" key="3">
    <source>
        <dbReference type="PROSITE-ProRule" id="PRU00023"/>
    </source>
</evidence>
<keyword evidence="5" id="KW-1185">Reference proteome</keyword>
<dbReference type="GeneID" id="106056548"/>
<name>A0A9W3A7X0_BIOGL</name>
<dbReference type="SUPFAM" id="SSF48403">
    <property type="entry name" value="Ankyrin repeat"/>
    <property type="match status" value="1"/>
</dbReference>
<evidence type="ECO:0000259" key="4">
    <source>
        <dbReference type="PROSITE" id="PS50022"/>
    </source>
</evidence>
<dbReference type="Pfam" id="PF12796">
    <property type="entry name" value="Ank_2"/>
    <property type="match status" value="2"/>
</dbReference>
<feature type="repeat" description="ANK" evidence="3">
    <location>
        <begin position="92"/>
        <end position="124"/>
    </location>
</feature>
<evidence type="ECO:0000313" key="7">
    <source>
        <dbReference type="RefSeq" id="XP_055883327.1"/>
    </source>
</evidence>
<protein>
    <submittedName>
        <fullName evidence="6 7">Uncharacterized protein LOC106056548 isoform X1</fullName>
    </submittedName>
</protein>
<sequence length="658" mass="73678">MGKESELLKAVKQKDLSKVQQLLSKTIKKEKKKRWHLVSETQYKVEVRHINVNCREPETAYTPLLLAVLNGSKDIAKEFIHHNADVKAKDIRGNTALHLAVFHSQLDMIELLLSNNIEVNDVNDDGNTALHIACQGQGTADLGSAIVKKLIDSGADVWIKNKFRLTALDLAASCNKIEVVKLLLQHCPQLRKNKSAIVEAAVRGHKNVVEVLLEYGANCNCLDDNSGSSALHEAVRFIRPEVVQLLLLFQANPDLQNLKKETPRTIASDLPSTQSDNILKLLEEQHKLSPRVPKMFSNTDMLEFSEINSTVMIATKNYPELPNDISWTKNEPMYCSSCTERNPNTQILDGNLSTFWVIPVLHDAWTILDLHSEHIISGITIFGWKSPQMIKTFYLQCSSSINGPWKNVTTQTCECLGSTDPKAPAFPQTFSNFTFRSQYIRLYIVDNHAGSYICFQGIQFHGADCQVINALTQCGLQTEVESFISKGINTWKKFLNLSLQQVDELVLDSESKSKLWELIYIERNKMYPMKTLSWLEPPLTVTSAGETLPDFSVQSEPGVSEMVQVYIPNATVLGDTCKRLESNSECKPSVATFHNISITSEGEYHLTVKGETSGVTLVSSQPILVRPSLRSEMELTSAFLEIHQILNEVQATLPSQKP</sequence>
<evidence type="ECO:0000313" key="6">
    <source>
        <dbReference type="RefSeq" id="XP_055883325.1"/>
    </source>
</evidence>
<dbReference type="InterPro" id="IPR008979">
    <property type="entry name" value="Galactose-bd-like_sf"/>
</dbReference>
<dbReference type="PANTHER" id="PTHR24174:SF16">
    <property type="entry name" value="CASKIN-2"/>
    <property type="match status" value="1"/>
</dbReference>
<dbReference type="PANTHER" id="PTHR24174">
    <property type="entry name" value="ANKYRIN REPEAT AND STERILE ALPHA MOTIF DOMAIN-CONTAINING PROTEIN 1"/>
    <property type="match status" value="1"/>
</dbReference>
<dbReference type="InterPro" id="IPR000421">
    <property type="entry name" value="FA58C"/>
</dbReference>
<evidence type="ECO:0000313" key="5">
    <source>
        <dbReference type="Proteomes" id="UP001165740"/>
    </source>
</evidence>
<dbReference type="InterPro" id="IPR002110">
    <property type="entry name" value="Ankyrin_rpt"/>
</dbReference>
<keyword evidence="2 3" id="KW-0040">ANK repeat</keyword>
<dbReference type="RefSeq" id="XP_055883325.1">
    <property type="nucleotide sequence ID" value="XM_056027350.1"/>
</dbReference>
<dbReference type="AlphaFoldDB" id="A0A9W3A7X0"/>
<feature type="repeat" description="ANK" evidence="3">
    <location>
        <begin position="125"/>
        <end position="162"/>
    </location>
</feature>
<accession>A0A9W3A7X0</accession>
<evidence type="ECO:0000256" key="2">
    <source>
        <dbReference type="ARBA" id="ARBA00023043"/>
    </source>
</evidence>
<dbReference type="SUPFAM" id="SSF49785">
    <property type="entry name" value="Galactose-binding domain-like"/>
    <property type="match status" value="1"/>
</dbReference>
<dbReference type="OMA" id="AMFNKKD"/>
<evidence type="ECO:0000256" key="1">
    <source>
        <dbReference type="ARBA" id="ARBA00022737"/>
    </source>
</evidence>
<dbReference type="SMART" id="SM00248">
    <property type="entry name" value="ANK"/>
    <property type="match status" value="7"/>
</dbReference>
<dbReference type="PROSITE" id="PS50022">
    <property type="entry name" value="FA58C_3"/>
    <property type="match status" value="1"/>
</dbReference>
<feature type="repeat" description="ANK" evidence="3">
    <location>
        <begin position="226"/>
        <end position="258"/>
    </location>
</feature>
<proteinExistence type="predicted"/>
<dbReference type="Pfam" id="PF00754">
    <property type="entry name" value="F5_F8_type_C"/>
    <property type="match status" value="1"/>
</dbReference>
<dbReference type="RefSeq" id="XP_055883327.1">
    <property type="nucleotide sequence ID" value="XM_056027352.1"/>
</dbReference>
<organism evidence="5 6">
    <name type="scientific">Biomphalaria glabrata</name>
    <name type="common">Bloodfluke planorb</name>
    <name type="synonym">Freshwater snail</name>
    <dbReference type="NCBI Taxonomy" id="6526"/>
    <lineage>
        <taxon>Eukaryota</taxon>
        <taxon>Metazoa</taxon>
        <taxon>Spiralia</taxon>
        <taxon>Lophotrochozoa</taxon>
        <taxon>Mollusca</taxon>
        <taxon>Gastropoda</taxon>
        <taxon>Heterobranchia</taxon>
        <taxon>Euthyneura</taxon>
        <taxon>Panpulmonata</taxon>
        <taxon>Hygrophila</taxon>
        <taxon>Lymnaeoidea</taxon>
        <taxon>Planorbidae</taxon>
        <taxon>Biomphalaria</taxon>
    </lineage>
</organism>
<dbReference type="Proteomes" id="UP001165740">
    <property type="component" value="Chromosome 4"/>
</dbReference>